<dbReference type="InterPro" id="IPR027417">
    <property type="entry name" value="P-loop_NTPase"/>
</dbReference>
<evidence type="ECO:0000256" key="1">
    <source>
        <dbReference type="ARBA" id="ARBA00006611"/>
    </source>
</evidence>
<dbReference type="Gene3D" id="3.40.50.300">
    <property type="entry name" value="P-loop containing nucleotide triphosphate hydrolases"/>
    <property type="match status" value="1"/>
</dbReference>
<dbReference type="RefSeq" id="WP_160765655.1">
    <property type="nucleotide sequence ID" value="NZ_WUPT01000005.1"/>
</dbReference>
<name>A0A7C9IJ70_9RHOB</name>
<dbReference type="GO" id="GO:0016887">
    <property type="term" value="F:ATP hydrolysis activity"/>
    <property type="evidence" value="ECO:0007669"/>
    <property type="project" value="InterPro"/>
</dbReference>
<reference evidence="3 4" key="2">
    <citation type="submission" date="2020-03" db="EMBL/GenBank/DDBJ databases">
        <title>Kangsaoukella pontilimi gen. nov., sp. nov., a new member of the family Rhodobacteraceae isolated from a tidal mudflat.</title>
        <authorList>
            <person name="Kim I.S."/>
        </authorList>
    </citation>
    <scope>NUCLEOTIDE SEQUENCE [LARGE SCALE GENOMIC DNA]</scope>
    <source>
        <strain evidence="3 4">GH1-50</strain>
    </source>
</reference>
<dbReference type="PANTHER" id="PTHR30486:SF6">
    <property type="entry name" value="TYPE IV PILUS RETRACTATION ATPASE PILT"/>
    <property type="match status" value="1"/>
</dbReference>
<dbReference type="InterPro" id="IPR001482">
    <property type="entry name" value="T2SS/T4SS_dom"/>
</dbReference>
<dbReference type="Pfam" id="PF00437">
    <property type="entry name" value="T2SSE"/>
    <property type="match status" value="1"/>
</dbReference>
<evidence type="ECO:0000313" key="3">
    <source>
        <dbReference type="EMBL" id="MXQ09729.1"/>
    </source>
</evidence>
<reference evidence="3 4" key="1">
    <citation type="submission" date="2019-12" db="EMBL/GenBank/DDBJ databases">
        <authorList>
            <person name="Lee S.D."/>
        </authorList>
    </citation>
    <scope>NUCLEOTIDE SEQUENCE [LARGE SCALE GENOMIC DNA]</scope>
    <source>
        <strain evidence="3 4">GH1-50</strain>
    </source>
</reference>
<accession>A0A7C9IJ70</accession>
<sequence>MIQDTVYDALIRHLMGPLVRYYDDPTVTEIMINGPNEVFVDGRGGVQAVTERLEDSAALRALARVILQFSGKRLDPLDLSLEARTPSRARVHIVQDPAARAGITLAIRQFAQDPPSIEDLEASGSLSGEAIAWLREQVLGHRNIIISGGTGTGKTTLLGILCRMMDPAERILTIEDVAELDLRMPHVVAMESQMPDAKGRGGITIRDLFRAALRMRPDRIIVGECRGGEALDMIQAMNSGHAGSLSTVHADDPGRALSRLETLCLMSDADVPLIAVRRQIVEAIDLVVQVRRTHGRRLVMEIAETVKDTEATGGYAMTPVFLRRDADAPLERV</sequence>
<organism evidence="3 4">
    <name type="scientific">Kangsaoukella pontilimi</name>
    <dbReference type="NCBI Taxonomy" id="2691042"/>
    <lineage>
        <taxon>Bacteria</taxon>
        <taxon>Pseudomonadati</taxon>
        <taxon>Pseudomonadota</taxon>
        <taxon>Alphaproteobacteria</taxon>
        <taxon>Rhodobacterales</taxon>
        <taxon>Paracoccaceae</taxon>
        <taxon>Kangsaoukella</taxon>
    </lineage>
</organism>
<dbReference type="EMBL" id="WUPT01000005">
    <property type="protein sequence ID" value="MXQ09729.1"/>
    <property type="molecule type" value="Genomic_DNA"/>
</dbReference>
<proteinExistence type="inferred from homology"/>
<protein>
    <submittedName>
        <fullName evidence="3">CpaF family protein</fullName>
    </submittedName>
</protein>
<gene>
    <name evidence="3" type="ORF">GQ651_17930</name>
</gene>
<dbReference type="SMART" id="SM00382">
    <property type="entry name" value="AAA"/>
    <property type="match status" value="1"/>
</dbReference>
<dbReference type="Gene3D" id="3.30.450.90">
    <property type="match status" value="1"/>
</dbReference>
<comment type="caution">
    <text evidence="3">The sequence shown here is derived from an EMBL/GenBank/DDBJ whole genome shotgun (WGS) entry which is preliminary data.</text>
</comment>
<dbReference type="PANTHER" id="PTHR30486">
    <property type="entry name" value="TWITCHING MOTILITY PROTEIN PILT"/>
    <property type="match status" value="1"/>
</dbReference>
<evidence type="ECO:0000313" key="4">
    <source>
        <dbReference type="Proteomes" id="UP000480350"/>
    </source>
</evidence>
<keyword evidence="4" id="KW-1185">Reference proteome</keyword>
<feature type="domain" description="AAA+ ATPase" evidence="2">
    <location>
        <begin position="140"/>
        <end position="285"/>
    </location>
</feature>
<comment type="similarity">
    <text evidence="1">Belongs to the GSP E family.</text>
</comment>
<dbReference type="AlphaFoldDB" id="A0A7C9IJ70"/>
<dbReference type="CDD" id="cd01130">
    <property type="entry name" value="VirB11-like_ATPase"/>
    <property type="match status" value="1"/>
</dbReference>
<dbReference type="SUPFAM" id="SSF52540">
    <property type="entry name" value="P-loop containing nucleoside triphosphate hydrolases"/>
    <property type="match status" value="1"/>
</dbReference>
<dbReference type="InterPro" id="IPR050921">
    <property type="entry name" value="T4SS_GSP_E_ATPase"/>
</dbReference>
<evidence type="ECO:0000259" key="2">
    <source>
        <dbReference type="SMART" id="SM00382"/>
    </source>
</evidence>
<dbReference type="Proteomes" id="UP000480350">
    <property type="component" value="Unassembled WGS sequence"/>
</dbReference>
<dbReference type="InterPro" id="IPR003593">
    <property type="entry name" value="AAA+_ATPase"/>
</dbReference>